<dbReference type="EMBL" id="JBBCAQ010000004">
    <property type="protein sequence ID" value="KAK7604337.1"/>
    <property type="molecule type" value="Genomic_DNA"/>
</dbReference>
<accession>A0AAN9YAK7</accession>
<protein>
    <submittedName>
        <fullName evidence="3">Uncharacterized protein</fullName>
    </submittedName>
</protein>
<keyword evidence="4" id="KW-1185">Reference proteome</keyword>
<evidence type="ECO:0000256" key="1">
    <source>
        <dbReference type="SAM" id="MobiDB-lite"/>
    </source>
</evidence>
<reference evidence="3 4" key="1">
    <citation type="submission" date="2024-03" db="EMBL/GenBank/DDBJ databases">
        <title>Adaptation during the transition from Ophiocordyceps entomopathogen to insect associate is accompanied by gene loss and intensified selection.</title>
        <authorList>
            <person name="Ward C.M."/>
            <person name="Onetto C.A."/>
            <person name="Borneman A.R."/>
        </authorList>
    </citation>
    <scope>NUCLEOTIDE SEQUENCE [LARGE SCALE GENOMIC DNA]</scope>
    <source>
        <strain evidence="3">AWRI1</strain>
        <tissue evidence="3">Single Adult Female</tissue>
    </source>
</reference>
<feature type="compositionally biased region" description="Low complexity" evidence="1">
    <location>
        <begin position="213"/>
        <end position="225"/>
    </location>
</feature>
<evidence type="ECO:0000313" key="3">
    <source>
        <dbReference type="EMBL" id="KAK7604339.1"/>
    </source>
</evidence>
<sequence>MSQRDIPSRVLNEPPNANAQLPLHAPIHSSKSVPSLNSACEYILFFAFNFSSESCLKCKVRSDGDRTPGRSVSRQSSFFIDAHATCVANSRVFVRLRLSTGGRRPPCHIEWARARQLRLPLEIGVAADASEIGHFDGVRFQSQRCRGSQRPPTIWRTSAAVASTADASIKRRITVWCQSRGTGSITSSSTPTTRRRPPERGSSFAVMSQTYRSTPVAASSSSTPSHILHNRTRVT</sequence>
<evidence type="ECO:0000313" key="4">
    <source>
        <dbReference type="Proteomes" id="UP001367676"/>
    </source>
</evidence>
<gene>
    <name evidence="2" type="ORF">V9T40_004610</name>
    <name evidence="3" type="ORF">V9T40_004612</name>
</gene>
<dbReference type="EMBL" id="JBBCAQ010000004">
    <property type="protein sequence ID" value="KAK7604339.1"/>
    <property type="molecule type" value="Genomic_DNA"/>
</dbReference>
<proteinExistence type="predicted"/>
<evidence type="ECO:0000313" key="2">
    <source>
        <dbReference type="EMBL" id="KAK7604337.1"/>
    </source>
</evidence>
<dbReference type="Proteomes" id="UP001367676">
    <property type="component" value="Unassembled WGS sequence"/>
</dbReference>
<feature type="compositionally biased region" description="Low complexity" evidence="1">
    <location>
        <begin position="180"/>
        <end position="192"/>
    </location>
</feature>
<dbReference type="AlphaFoldDB" id="A0AAN9YAK7"/>
<name>A0AAN9YAK7_9HEMI</name>
<organism evidence="3 4">
    <name type="scientific">Parthenolecanium corni</name>
    <dbReference type="NCBI Taxonomy" id="536013"/>
    <lineage>
        <taxon>Eukaryota</taxon>
        <taxon>Metazoa</taxon>
        <taxon>Ecdysozoa</taxon>
        <taxon>Arthropoda</taxon>
        <taxon>Hexapoda</taxon>
        <taxon>Insecta</taxon>
        <taxon>Pterygota</taxon>
        <taxon>Neoptera</taxon>
        <taxon>Paraneoptera</taxon>
        <taxon>Hemiptera</taxon>
        <taxon>Sternorrhyncha</taxon>
        <taxon>Coccoidea</taxon>
        <taxon>Coccidae</taxon>
        <taxon>Parthenolecanium</taxon>
    </lineage>
</organism>
<comment type="caution">
    <text evidence="3">The sequence shown here is derived from an EMBL/GenBank/DDBJ whole genome shotgun (WGS) entry which is preliminary data.</text>
</comment>
<feature type="region of interest" description="Disordered" evidence="1">
    <location>
        <begin position="180"/>
        <end position="235"/>
    </location>
</feature>